<proteinExistence type="predicted"/>
<accession>A0AAE1TL63</accession>
<dbReference type="Proteomes" id="UP001292094">
    <property type="component" value="Unassembled WGS sequence"/>
</dbReference>
<dbReference type="EMBL" id="JAWZYT010006941">
    <property type="protein sequence ID" value="KAK4287300.1"/>
    <property type="molecule type" value="Genomic_DNA"/>
</dbReference>
<keyword evidence="2" id="KW-1185">Reference proteome</keyword>
<name>A0AAE1TL63_9EUCA</name>
<sequence>MPPALRSRCAAPPQNQHCAVIRRAGLRSLVAIKFPNSPHPLLPKHFPRRGHYHNQVSSSPIISVVA</sequence>
<gene>
    <name evidence="1" type="ORF">Pmani_039627</name>
</gene>
<protein>
    <submittedName>
        <fullName evidence="1">Uncharacterized protein</fullName>
    </submittedName>
</protein>
<evidence type="ECO:0000313" key="2">
    <source>
        <dbReference type="Proteomes" id="UP001292094"/>
    </source>
</evidence>
<evidence type="ECO:0000313" key="1">
    <source>
        <dbReference type="EMBL" id="KAK4287300.1"/>
    </source>
</evidence>
<dbReference type="AlphaFoldDB" id="A0AAE1TL63"/>
<reference evidence="1" key="1">
    <citation type="submission" date="2023-11" db="EMBL/GenBank/DDBJ databases">
        <title>Genome assemblies of two species of porcelain crab, Petrolisthes cinctipes and Petrolisthes manimaculis (Anomura: Porcellanidae).</title>
        <authorList>
            <person name="Angst P."/>
        </authorList>
    </citation>
    <scope>NUCLEOTIDE SEQUENCE</scope>
    <source>
        <strain evidence="1">PB745_02</strain>
        <tissue evidence="1">Gill</tissue>
    </source>
</reference>
<comment type="caution">
    <text evidence="1">The sequence shown here is derived from an EMBL/GenBank/DDBJ whole genome shotgun (WGS) entry which is preliminary data.</text>
</comment>
<organism evidence="1 2">
    <name type="scientific">Petrolisthes manimaculis</name>
    <dbReference type="NCBI Taxonomy" id="1843537"/>
    <lineage>
        <taxon>Eukaryota</taxon>
        <taxon>Metazoa</taxon>
        <taxon>Ecdysozoa</taxon>
        <taxon>Arthropoda</taxon>
        <taxon>Crustacea</taxon>
        <taxon>Multicrustacea</taxon>
        <taxon>Malacostraca</taxon>
        <taxon>Eumalacostraca</taxon>
        <taxon>Eucarida</taxon>
        <taxon>Decapoda</taxon>
        <taxon>Pleocyemata</taxon>
        <taxon>Anomura</taxon>
        <taxon>Galatheoidea</taxon>
        <taxon>Porcellanidae</taxon>
        <taxon>Petrolisthes</taxon>
    </lineage>
</organism>